<keyword evidence="4 10" id="KW-1133">Transmembrane helix</keyword>
<evidence type="ECO:0000256" key="2">
    <source>
        <dbReference type="ARBA" id="ARBA00022448"/>
    </source>
</evidence>
<feature type="domain" description="Potassium channel" evidence="11">
    <location>
        <begin position="436"/>
        <end position="510"/>
    </location>
</feature>
<dbReference type="OrthoDB" id="297496at2759"/>
<dbReference type="RefSeq" id="XP_046015539.1">
    <property type="nucleotide sequence ID" value="XM_046160897.1"/>
</dbReference>
<keyword evidence="13" id="KW-1185">Reference proteome</keyword>
<feature type="transmembrane region" description="Helical" evidence="10">
    <location>
        <begin position="227"/>
        <end position="245"/>
    </location>
</feature>
<dbReference type="AlphaFoldDB" id="A0A9P9BWU6"/>
<accession>A0A9P9BWU6</accession>
<evidence type="ECO:0000256" key="7">
    <source>
        <dbReference type="ARBA" id="ARBA00023303"/>
    </source>
</evidence>
<feature type="transmembrane region" description="Helical" evidence="10">
    <location>
        <begin position="257"/>
        <end position="277"/>
    </location>
</feature>
<feature type="transmembrane region" description="Helical" evidence="10">
    <location>
        <begin position="126"/>
        <end position="147"/>
    </location>
</feature>
<comment type="subcellular location">
    <subcellularLocation>
        <location evidence="1">Membrane</location>
        <topology evidence="1">Multi-pass membrane protein</topology>
    </subcellularLocation>
</comment>
<feature type="transmembrane region" description="Helical" evidence="10">
    <location>
        <begin position="425"/>
        <end position="446"/>
    </location>
</feature>
<feature type="transmembrane region" description="Helical" evidence="10">
    <location>
        <begin position="95"/>
        <end position="114"/>
    </location>
</feature>
<dbReference type="Gene3D" id="1.10.287.70">
    <property type="match status" value="2"/>
</dbReference>
<evidence type="ECO:0000256" key="6">
    <source>
        <dbReference type="ARBA" id="ARBA00023136"/>
    </source>
</evidence>
<feature type="compositionally biased region" description="Polar residues" evidence="9">
    <location>
        <begin position="591"/>
        <end position="606"/>
    </location>
</feature>
<feature type="transmembrane region" description="Helical" evidence="10">
    <location>
        <begin position="202"/>
        <end position="220"/>
    </location>
</feature>
<evidence type="ECO:0000256" key="5">
    <source>
        <dbReference type="ARBA" id="ARBA00023065"/>
    </source>
</evidence>
<dbReference type="FunFam" id="1.10.287.70:FF:000198">
    <property type="entry name" value="TOK2 potassium channel"/>
    <property type="match status" value="1"/>
</dbReference>
<dbReference type="PRINTS" id="PR01333">
    <property type="entry name" value="2POREKCHANEL"/>
</dbReference>
<feature type="transmembrane region" description="Helical" evidence="10">
    <location>
        <begin position="159"/>
        <end position="182"/>
    </location>
</feature>
<evidence type="ECO:0000313" key="13">
    <source>
        <dbReference type="Proteomes" id="UP000756346"/>
    </source>
</evidence>
<feature type="domain" description="Potassium channel" evidence="11">
    <location>
        <begin position="209"/>
        <end position="280"/>
    </location>
</feature>
<feature type="region of interest" description="Disordered" evidence="9">
    <location>
        <begin position="792"/>
        <end position="817"/>
    </location>
</feature>
<keyword evidence="3 8" id="KW-0812">Transmembrane</keyword>
<feature type="transmembrane region" description="Helical" evidence="10">
    <location>
        <begin position="458"/>
        <end position="475"/>
    </location>
</feature>
<dbReference type="GO" id="GO:0022841">
    <property type="term" value="F:potassium ion leak channel activity"/>
    <property type="evidence" value="ECO:0007669"/>
    <property type="project" value="TreeGrafter"/>
</dbReference>
<dbReference type="InterPro" id="IPR013099">
    <property type="entry name" value="K_chnl_dom"/>
</dbReference>
<keyword evidence="6 10" id="KW-0472">Membrane</keyword>
<dbReference type="GO" id="GO:0005886">
    <property type="term" value="C:plasma membrane"/>
    <property type="evidence" value="ECO:0007669"/>
    <property type="project" value="TreeGrafter"/>
</dbReference>
<keyword evidence="5 8" id="KW-0406">Ion transport</keyword>
<evidence type="ECO:0000256" key="4">
    <source>
        <dbReference type="ARBA" id="ARBA00022989"/>
    </source>
</evidence>
<dbReference type="GO" id="GO:0015271">
    <property type="term" value="F:outward rectifier potassium channel activity"/>
    <property type="evidence" value="ECO:0007669"/>
    <property type="project" value="TreeGrafter"/>
</dbReference>
<feature type="compositionally biased region" description="Basic and acidic residues" evidence="9">
    <location>
        <begin position="620"/>
        <end position="629"/>
    </location>
</feature>
<protein>
    <recommendedName>
        <fullName evidence="11">Potassium channel domain-containing protein</fullName>
    </recommendedName>
</protein>
<evidence type="ECO:0000259" key="11">
    <source>
        <dbReference type="Pfam" id="PF07885"/>
    </source>
</evidence>
<evidence type="ECO:0000256" key="3">
    <source>
        <dbReference type="ARBA" id="ARBA00022692"/>
    </source>
</evidence>
<keyword evidence="2 8" id="KW-0813">Transport</keyword>
<dbReference type="PANTHER" id="PTHR11003">
    <property type="entry name" value="POTASSIUM CHANNEL, SUBFAMILY K"/>
    <property type="match status" value="1"/>
</dbReference>
<feature type="region of interest" description="Disordered" evidence="9">
    <location>
        <begin position="555"/>
        <end position="629"/>
    </location>
</feature>
<comment type="caution">
    <text evidence="12">The sequence shown here is derived from an EMBL/GenBank/DDBJ whole genome shotgun (WGS) entry which is preliminary data.</text>
</comment>
<sequence>MSAPGSSTTAVDRQQDDNNKDAFQLKQVDSQDWWFCATAVPLIAATQGPLSNVLSIAALVNVWRVVLPNNGELPEGADNFGTPLRDPQWELTCNGVSLACGFLGNIFLLLHFIGRVRYIVALPLSILFWFLASGILIAITVSLSIYSPPVGPGEIYGQGYWHAILAAGLYMLGSLMLMANMAGYLLGHYPQDFDLNDDQRTLILQTTMYFVWLAGGAGIYERLEQWSNANALYFCHVSILTIGYGDVVPTTNAGRGFLFLYVPIGVIQLGLVISRIAKFAASISSDNIVKKHQDRRRAMTIDRSVTSEKELRERLGLRSIPRRPSTGSAISRSGSLSGLSRYGKFQQRGRTLTFSEHQPTLRRALTLGDHAGEPKGRLSRVPTLSDIAQGLKSGPRRRLLILKEDEDRFNAMRAIQKETRRFKSYTALILSIIVFAMLWLLGGVIFMHTEARLLELTYFESLYFCFVSLLTIGYGDISPKSNIGKPVFIVWSLIAVPSLTILIQAMSNTVVSYVDRKTNWLLPQKGFLKVVLDANPRLGERIARLIDRHNAQKRVEEGFQVQDPDEAPDVNNIEDGDEERGSETKDGTKMSEAQNKNRSPTSSAWDSNMGRPLASNRQHPGSEKTEVLGSNLEERRYVAITAHDFAPQLSAAIRHVARDVKMHPPKNYTFEEWLYFTRLIRYSSRESLKKATTIARNKLDEGALARNEEDELVALEVAKDGEIEDDKVVEDSGLIEWDWIGEDSPMLSGVSEAEWVLDRLCESLTRYARWQSRRHERAHGHNQKAIAYFTEPVGLDEKTGRNRSTNNEKQATDRRQN</sequence>
<dbReference type="GO" id="GO:0030322">
    <property type="term" value="P:stabilization of membrane potential"/>
    <property type="evidence" value="ECO:0007669"/>
    <property type="project" value="TreeGrafter"/>
</dbReference>
<gene>
    <name evidence="12" type="ORF">B0I36DRAFT_382151</name>
</gene>
<keyword evidence="7 8" id="KW-0407">Ion channel</keyword>
<feature type="transmembrane region" description="Helical" evidence="10">
    <location>
        <begin position="487"/>
        <end position="506"/>
    </location>
</feature>
<name>A0A9P9BWU6_9PEZI</name>
<evidence type="ECO:0000256" key="1">
    <source>
        <dbReference type="ARBA" id="ARBA00004141"/>
    </source>
</evidence>
<dbReference type="InterPro" id="IPR003280">
    <property type="entry name" value="2pore_dom_K_chnl"/>
</dbReference>
<dbReference type="EMBL" id="JAGTJQ010000003">
    <property type="protein sequence ID" value="KAH7035446.1"/>
    <property type="molecule type" value="Genomic_DNA"/>
</dbReference>
<feature type="compositionally biased region" description="Acidic residues" evidence="9">
    <location>
        <begin position="563"/>
        <end position="578"/>
    </location>
</feature>
<dbReference type="PANTHER" id="PTHR11003:SF342">
    <property type="entry name" value="OUTWARD-RECTIFIER POTASSIUM CHANNEL TOK1"/>
    <property type="match status" value="1"/>
</dbReference>
<evidence type="ECO:0000256" key="9">
    <source>
        <dbReference type="SAM" id="MobiDB-lite"/>
    </source>
</evidence>
<organism evidence="12 13">
    <name type="scientific">Microdochium trichocladiopsis</name>
    <dbReference type="NCBI Taxonomy" id="1682393"/>
    <lineage>
        <taxon>Eukaryota</taxon>
        <taxon>Fungi</taxon>
        <taxon>Dikarya</taxon>
        <taxon>Ascomycota</taxon>
        <taxon>Pezizomycotina</taxon>
        <taxon>Sordariomycetes</taxon>
        <taxon>Xylariomycetidae</taxon>
        <taxon>Xylariales</taxon>
        <taxon>Microdochiaceae</taxon>
        <taxon>Microdochium</taxon>
    </lineage>
</organism>
<proteinExistence type="inferred from homology"/>
<evidence type="ECO:0000313" key="12">
    <source>
        <dbReference type="EMBL" id="KAH7035446.1"/>
    </source>
</evidence>
<reference evidence="12" key="1">
    <citation type="journal article" date="2021" name="Nat. Commun.">
        <title>Genetic determinants of endophytism in the Arabidopsis root mycobiome.</title>
        <authorList>
            <person name="Mesny F."/>
            <person name="Miyauchi S."/>
            <person name="Thiergart T."/>
            <person name="Pickel B."/>
            <person name="Atanasova L."/>
            <person name="Karlsson M."/>
            <person name="Huettel B."/>
            <person name="Barry K.W."/>
            <person name="Haridas S."/>
            <person name="Chen C."/>
            <person name="Bauer D."/>
            <person name="Andreopoulos W."/>
            <person name="Pangilinan J."/>
            <person name="LaButti K."/>
            <person name="Riley R."/>
            <person name="Lipzen A."/>
            <person name="Clum A."/>
            <person name="Drula E."/>
            <person name="Henrissat B."/>
            <person name="Kohler A."/>
            <person name="Grigoriev I.V."/>
            <person name="Martin F.M."/>
            <person name="Hacquard S."/>
        </authorList>
    </citation>
    <scope>NUCLEOTIDE SEQUENCE</scope>
    <source>
        <strain evidence="12">MPI-CAGE-CH-0230</strain>
    </source>
</reference>
<dbReference type="GeneID" id="70190443"/>
<dbReference type="SUPFAM" id="SSF81324">
    <property type="entry name" value="Voltage-gated potassium channels"/>
    <property type="match status" value="2"/>
</dbReference>
<dbReference type="Proteomes" id="UP000756346">
    <property type="component" value="Unassembled WGS sequence"/>
</dbReference>
<comment type="similarity">
    <text evidence="8">Belongs to the two pore domain potassium channel (TC 1.A.1.8) family.</text>
</comment>
<evidence type="ECO:0000256" key="8">
    <source>
        <dbReference type="RuleBase" id="RU003857"/>
    </source>
</evidence>
<dbReference type="Pfam" id="PF07885">
    <property type="entry name" value="Ion_trans_2"/>
    <property type="match status" value="2"/>
</dbReference>
<feature type="compositionally biased region" description="Basic and acidic residues" evidence="9">
    <location>
        <begin position="579"/>
        <end position="589"/>
    </location>
</feature>
<evidence type="ECO:0000256" key="10">
    <source>
        <dbReference type="SAM" id="Phobius"/>
    </source>
</evidence>